<evidence type="ECO:0000256" key="4">
    <source>
        <dbReference type="ARBA" id="ARBA00022759"/>
    </source>
</evidence>
<evidence type="ECO:0000256" key="2">
    <source>
        <dbReference type="ARBA" id="ARBA00022694"/>
    </source>
</evidence>
<dbReference type="AlphaFoldDB" id="A0A830F4L6"/>
<accession>A0A830F4L6</accession>
<evidence type="ECO:0000313" key="8">
    <source>
        <dbReference type="Proteomes" id="UP000607197"/>
    </source>
</evidence>
<evidence type="ECO:0000256" key="1">
    <source>
        <dbReference type="ARBA" id="ARBA00022490"/>
    </source>
</evidence>
<comment type="subcellular location">
    <subcellularLocation>
        <location evidence="6">Cytoplasm</location>
    </subcellularLocation>
</comment>
<comment type="similarity">
    <text evidence="6">Belongs to the eukaryotic/archaeal RNase P protein component 3 family.</text>
</comment>
<keyword evidence="5 6" id="KW-0378">Hydrolase</keyword>
<dbReference type="GO" id="GO:0005737">
    <property type="term" value="C:cytoplasm"/>
    <property type="evidence" value="ECO:0007669"/>
    <property type="project" value="UniProtKB-SubCell"/>
</dbReference>
<dbReference type="Pfam" id="PF01876">
    <property type="entry name" value="RNase_P_p30"/>
    <property type="match status" value="1"/>
</dbReference>
<dbReference type="RefSeq" id="WP_188976606.1">
    <property type="nucleotide sequence ID" value="NZ_BMPG01000001.1"/>
</dbReference>
<name>A0A830F4L6_9EURY</name>
<dbReference type="GO" id="GO:0030677">
    <property type="term" value="C:ribonuclease P complex"/>
    <property type="evidence" value="ECO:0007669"/>
    <property type="project" value="UniProtKB-UniRule"/>
</dbReference>
<dbReference type="InterPro" id="IPR023539">
    <property type="entry name" value="RNase_P_comp-3_arc"/>
</dbReference>
<proteinExistence type="inferred from homology"/>
<reference evidence="7" key="2">
    <citation type="submission" date="2020-09" db="EMBL/GenBank/DDBJ databases">
        <authorList>
            <person name="Sun Q."/>
            <person name="Ohkuma M."/>
        </authorList>
    </citation>
    <scope>NUCLEOTIDE SEQUENCE</scope>
    <source>
        <strain evidence="7">JCM 19596</strain>
    </source>
</reference>
<comment type="function">
    <text evidence="6">Part of ribonuclease P, a protein complex that generates mature tRNA molecules by cleaving their 5'-ends.</text>
</comment>
<keyword evidence="3 6" id="KW-0540">Nuclease</keyword>
<dbReference type="InterPro" id="IPR016195">
    <property type="entry name" value="Pol/histidinol_Pase-like"/>
</dbReference>
<dbReference type="EMBL" id="BMPG01000001">
    <property type="protein sequence ID" value="GGL54520.1"/>
    <property type="molecule type" value="Genomic_DNA"/>
</dbReference>
<dbReference type="SUPFAM" id="SSF89550">
    <property type="entry name" value="PHP domain-like"/>
    <property type="match status" value="1"/>
</dbReference>
<dbReference type="GO" id="GO:0004526">
    <property type="term" value="F:ribonuclease P activity"/>
    <property type="evidence" value="ECO:0007669"/>
    <property type="project" value="UniProtKB-UniRule"/>
</dbReference>
<keyword evidence="4 6" id="KW-0255">Endonuclease</keyword>
<gene>
    <name evidence="6" type="primary">rnp3</name>
    <name evidence="7" type="ORF">GCM10009039_10820</name>
</gene>
<keyword evidence="1 6" id="KW-0963">Cytoplasm</keyword>
<comment type="caution">
    <text evidence="7">The sequence shown here is derived from an EMBL/GenBank/DDBJ whole genome shotgun (WGS) entry which is preliminary data.</text>
</comment>
<dbReference type="Proteomes" id="UP000607197">
    <property type="component" value="Unassembled WGS sequence"/>
</dbReference>
<reference evidence="7" key="1">
    <citation type="journal article" date="2014" name="Int. J. Syst. Evol. Microbiol.">
        <title>Complete genome sequence of Corynebacterium casei LMG S-19264T (=DSM 44701T), isolated from a smear-ripened cheese.</title>
        <authorList>
            <consortium name="US DOE Joint Genome Institute (JGI-PGF)"/>
            <person name="Walter F."/>
            <person name="Albersmeier A."/>
            <person name="Kalinowski J."/>
            <person name="Ruckert C."/>
        </authorList>
    </citation>
    <scope>NUCLEOTIDE SEQUENCE</scope>
    <source>
        <strain evidence="7">JCM 19596</strain>
    </source>
</reference>
<keyword evidence="8" id="KW-1185">Reference proteome</keyword>
<evidence type="ECO:0000256" key="3">
    <source>
        <dbReference type="ARBA" id="ARBA00022722"/>
    </source>
</evidence>
<comment type="subunit">
    <text evidence="6">Consists of a catalytic RNA component and at least 4-5 protein subunits.</text>
</comment>
<dbReference type="Gene3D" id="3.20.20.140">
    <property type="entry name" value="Metal-dependent hydrolases"/>
    <property type="match status" value="1"/>
</dbReference>
<dbReference type="OrthoDB" id="85765at2157"/>
<sequence>MYEAVYPYPVGDATVSRFAATLDRAGYDGMVARSVTSADDLVGAPDAPEDFDVVDAVEVVASDPSSAAGAVGSRRPETTLLILRGGTPELNRFAAEEPKVDVLSAPMEADGDVNHVVAKAAREHGVRVEFDLAPVLRKTGGPRIRALRGLRKLRELVEQYDTPYVVSARPRSHLHVRAPRELLALGEEIGFSREQIRRGLREWGVLAERNRDRLNDDYIAPGVRRGRYDPDDWD</sequence>
<dbReference type="InterPro" id="IPR002738">
    <property type="entry name" value="RNase_P_p30"/>
</dbReference>
<evidence type="ECO:0000313" key="7">
    <source>
        <dbReference type="EMBL" id="GGL54520.1"/>
    </source>
</evidence>
<keyword evidence="2 6" id="KW-0819">tRNA processing</keyword>
<comment type="catalytic activity">
    <reaction evidence="6">
        <text>Endonucleolytic cleavage of RNA, removing 5'-extranucleotides from tRNA precursor.</text>
        <dbReference type="EC" id="3.1.26.5"/>
    </reaction>
</comment>
<evidence type="ECO:0000256" key="6">
    <source>
        <dbReference type="HAMAP-Rule" id="MF_00756"/>
    </source>
</evidence>
<dbReference type="EC" id="3.1.26.5" evidence="6"/>
<protein>
    <recommendedName>
        <fullName evidence="6">Ribonuclease P protein component 3</fullName>
        <shortName evidence="6">RNase P component 3</shortName>
        <ecNumber evidence="6">3.1.26.5</ecNumber>
    </recommendedName>
    <alternativeName>
        <fullName evidence="6">Rpp30</fullName>
    </alternativeName>
</protein>
<dbReference type="HAMAP" id="MF_00756">
    <property type="entry name" value="RNase_P_3"/>
    <property type="match status" value="1"/>
</dbReference>
<organism evidence="7 8">
    <name type="scientific">Halocalculus aciditolerans</name>
    <dbReference type="NCBI Taxonomy" id="1383812"/>
    <lineage>
        <taxon>Archaea</taxon>
        <taxon>Methanobacteriati</taxon>
        <taxon>Methanobacteriota</taxon>
        <taxon>Stenosarchaea group</taxon>
        <taxon>Halobacteria</taxon>
        <taxon>Halobacteriales</taxon>
        <taxon>Halobacteriaceae</taxon>
        <taxon>Halocalculus</taxon>
    </lineage>
</organism>
<evidence type="ECO:0000256" key="5">
    <source>
        <dbReference type="ARBA" id="ARBA00022801"/>
    </source>
</evidence>
<dbReference type="GO" id="GO:0001682">
    <property type="term" value="P:tRNA 5'-leader removal"/>
    <property type="evidence" value="ECO:0007669"/>
    <property type="project" value="UniProtKB-UniRule"/>
</dbReference>